<keyword evidence="4" id="KW-0862">Zinc</keyword>
<dbReference type="Gene3D" id="1.10.220.150">
    <property type="entry name" value="Arf GTPase activating protein"/>
    <property type="match status" value="1"/>
</dbReference>
<reference evidence="8" key="1">
    <citation type="submission" date="2022-10" db="EMBL/GenBank/DDBJ databases">
        <authorList>
            <person name="Chen Y."/>
            <person name="Dougan E. K."/>
            <person name="Chan C."/>
            <person name="Rhodes N."/>
            <person name="Thang M."/>
        </authorList>
    </citation>
    <scope>NUCLEOTIDE SEQUENCE</scope>
</reference>
<evidence type="ECO:0000256" key="6">
    <source>
        <dbReference type="SAM" id="Coils"/>
    </source>
</evidence>
<dbReference type="EMBL" id="CAMXCT030000570">
    <property type="protein sequence ID" value="CAL4767930.1"/>
    <property type="molecule type" value="Genomic_DNA"/>
</dbReference>
<evidence type="ECO:0000259" key="7">
    <source>
        <dbReference type="PROSITE" id="PS50115"/>
    </source>
</evidence>
<dbReference type="PANTHER" id="PTHR45686:SF4">
    <property type="entry name" value="ADP-RIBOSYLATION FACTOR GTPASE ACTIVATING PROTEIN 3, ISOFORM H"/>
    <property type="match status" value="1"/>
</dbReference>
<dbReference type="GO" id="GO:0000139">
    <property type="term" value="C:Golgi membrane"/>
    <property type="evidence" value="ECO:0007669"/>
    <property type="project" value="GOC"/>
</dbReference>
<evidence type="ECO:0000313" key="10">
    <source>
        <dbReference type="EMBL" id="CAL4767930.1"/>
    </source>
</evidence>
<dbReference type="GO" id="GO:0005096">
    <property type="term" value="F:GTPase activator activity"/>
    <property type="evidence" value="ECO:0007669"/>
    <property type="project" value="UniProtKB-KW"/>
</dbReference>
<dbReference type="OrthoDB" id="418789at2759"/>
<evidence type="ECO:0000256" key="5">
    <source>
        <dbReference type="PROSITE-ProRule" id="PRU00288"/>
    </source>
</evidence>
<dbReference type="Proteomes" id="UP001152797">
    <property type="component" value="Unassembled WGS sequence"/>
</dbReference>
<evidence type="ECO:0000313" key="8">
    <source>
        <dbReference type="EMBL" id="CAI3980618.1"/>
    </source>
</evidence>
<feature type="coiled-coil region" evidence="6">
    <location>
        <begin position="197"/>
        <end position="238"/>
    </location>
</feature>
<dbReference type="InterPro" id="IPR037278">
    <property type="entry name" value="ARFGAP/RecO"/>
</dbReference>
<evidence type="ECO:0000256" key="4">
    <source>
        <dbReference type="ARBA" id="ARBA00022833"/>
    </source>
</evidence>
<dbReference type="SUPFAM" id="SSF57863">
    <property type="entry name" value="ArfGap/RecO-like zinc finger"/>
    <property type="match status" value="1"/>
</dbReference>
<keyword evidence="3 5" id="KW-0863">Zinc-finger</keyword>
<keyword evidence="2" id="KW-0479">Metal-binding</keyword>
<dbReference type="InterPro" id="IPR001164">
    <property type="entry name" value="ArfGAP_dom"/>
</dbReference>
<gene>
    <name evidence="8" type="ORF">C1SCF055_LOCUS8481</name>
</gene>
<dbReference type="PROSITE" id="PS50115">
    <property type="entry name" value="ARFGAP"/>
    <property type="match status" value="1"/>
</dbReference>
<feature type="domain" description="Arf-GAP" evidence="7">
    <location>
        <begin position="372"/>
        <end position="494"/>
    </location>
</feature>
<dbReference type="SMART" id="SM00105">
    <property type="entry name" value="ArfGap"/>
    <property type="match status" value="1"/>
</dbReference>
<proteinExistence type="predicted"/>
<comment type="caution">
    <text evidence="8">The sequence shown here is derived from an EMBL/GenBank/DDBJ whole genome shotgun (WGS) entry which is preliminary data.</text>
</comment>
<reference evidence="9" key="2">
    <citation type="submission" date="2024-04" db="EMBL/GenBank/DDBJ databases">
        <authorList>
            <person name="Chen Y."/>
            <person name="Shah S."/>
            <person name="Dougan E. K."/>
            <person name="Thang M."/>
            <person name="Chan C."/>
        </authorList>
    </citation>
    <scope>NUCLEOTIDE SEQUENCE [LARGE SCALE GENOMIC DNA]</scope>
</reference>
<organism evidence="8">
    <name type="scientific">Cladocopium goreaui</name>
    <dbReference type="NCBI Taxonomy" id="2562237"/>
    <lineage>
        <taxon>Eukaryota</taxon>
        <taxon>Sar</taxon>
        <taxon>Alveolata</taxon>
        <taxon>Dinophyceae</taxon>
        <taxon>Suessiales</taxon>
        <taxon>Symbiodiniaceae</taxon>
        <taxon>Cladocopium</taxon>
    </lineage>
</organism>
<evidence type="ECO:0000256" key="2">
    <source>
        <dbReference type="ARBA" id="ARBA00022723"/>
    </source>
</evidence>
<dbReference type="PRINTS" id="PR00405">
    <property type="entry name" value="REVINTRACTNG"/>
</dbReference>
<evidence type="ECO:0000256" key="3">
    <source>
        <dbReference type="ARBA" id="ARBA00022771"/>
    </source>
</evidence>
<keyword evidence="11" id="KW-1185">Reference proteome</keyword>
<evidence type="ECO:0000256" key="1">
    <source>
        <dbReference type="ARBA" id="ARBA00022468"/>
    </source>
</evidence>
<name>A0A9P1BYF8_9DINO</name>
<dbReference type="PANTHER" id="PTHR45686">
    <property type="entry name" value="ADP-RIBOSYLATION FACTOR GTPASE ACTIVATING PROTEIN 3, ISOFORM H-RELATED"/>
    <property type="match status" value="1"/>
</dbReference>
<sequence length="549" mass="60850">MAEKLLLPGALEVWPSLLDALLTDTSETAPLPWDAWARRLITALKRPWQNEALWPQLWRWDGKAAELVEAHQEGAGAAAALKGGGAKLSKQGIRAEMTRRRLPQLALEATRLRRRTELLCLGLEALRTVDEQNDAGSKEIQQLIADAGLAVDSLDSGLEGSEAQQKSLGQALSECSGELQRQMAAVMLTQEAFVERRGRLQDERANLQKRMEELNSEITQLDTEVQRCNQQVQQLRAQFSQNTSHYDGLLGGSSNIAMKLCERKSKAGAFRACAQRALSLAKAAEARRRPELQAQKQRRQLQLNRQTSVYVKQERMRLSATADCAEAEGGEAQDLPELTAAAQETWRAAQALLQRVDGLVEHKMVEVNMETEAAVSTADAENFFLHVAQRKCADCGAAAEWASVSYGIYLCVDCAGQHRGLGVHVSFVRSLAMDRWTPTQLRRMELGGTERFLEFLSGYPQLVGRPRAERYASKAASFYKRRLDAEVAGQTYEEPPDEKEAAWTATSQPSLVCEEVDAEDSSLETERAQLEATFLELQGKLQAALMPSI</sequence>
<dbReference type="GO" id="GO:0048205">
    <property type="term" value="P:COPI coating of Golgi vesicle"/>
    <property type="evidence" value="ECO:0007669"/>
    <property type="project" value="TreeGrafter"/>
</dbReference>
<keyword evidence="6" id="KW-0175">Coiled coil</keyword>
<accession>A0A9P1BYF8</accession>
<keyword evidence="1" id="KW-0343">GTPase activation</keyword>
<dbReference type="CDD" id="cd08830">
    <property type="entry name" value="ArfGap_ArfGap1"/>
    <property type="match status" value="1"/>
</dbReference>
<evidence type="ECO:0000313" key="9">
    <source>
        <dbReference type="EMBL" id="CAL1133993.1"/>
    </source>
</evidence>
<dbReference type="AlphaFoldDB" id="A0A9P1BYF8"/>
<evidence type="ECO:0000313" key="11">
    <source>
        <dbReference type="Proteomes" id="UP001152797"/>
    </source>
</evidence>
<dbReference type="GO" id="GO:0008270">
    <property type="term" value="F:zinc ion binding"/>
    <property type="evidence" value="ECO:0007669"/>
    <property type="project" value="UniProtKB-KW"/>
</dbReference>
<dbReference type="InterPro" id="IPR038508">
    <property type="entry name" value="ArfGAP_dom_sf"/>
</dbReference>
<protein>
    <submittedName>
        <fullName evidence="10">Probable ADP-ribosylation factor GTPase-activating protein AGD6 (ARF GAP AGD6) (Protein ARF-GAP DOMAIN 6) (AtAGD6) (Protein ZIGA2)</fullName>
    </submittedName>
</protein>
<dbReference type="Pfam" id="PF01412">
    <property type="entry name" value="ArfGap"/>
    <property type="match status" value="1"/>
</dbReference>
<dbReference type="EMBL" id="CAMXCT020000570">
    <property type="protein sequence ID" value="CAL1133993.1"/>
    <property type="molecule type" value="Genomic_DNA"/>
</dbReference>
<dbReference type="EMBL" id="CAMXCT010000570">
    <property type="protein sequence ID" value="CAI3980618.1"/>
    <property type="molecule type" value="Genomic_DNA"/>
</dbReference>